<keyword evidence="6" id="KW-1185">Reference proteome</keyword>
<evidence type="ECO:0000256" key="1">
    <source>
        <dbReference type="ARBA" id="ARBA00022618"/>
    </source>
</evidence>
<dbReference type="Proteomes" id="UP000176288">
    <property type="component" value="Chromosome"/>
</dbReference>
<reference evidence="5 6" key="1">
    <citation type="submission" date="2016-10" db="EMBL/GenBank/DDBJ databases">
        <title>Actinomyces aegypiusis sp. nov., isolated from the Aegypius monachus in Qinghai Tibet Plateau China.</title>
        <authorList>
            <person name="Wang Y."/>
        </authorList>
    </citation>
    <scope>NUCLEOTIDE SEQUENCE [LARGE SCALE GENOMIC DNA]</scope>
    <source>
        <strain evidence="5 6">VUL4_3</strain>
    </source>
</reference>
<evidence type="ECO:0000256" key="4">
    <source>
        <dbReference type="ARBA" id="ARBA00044936"/>
    </source>
</evidence>
<dbReference type="InterPro" id="IPR007561">
    <property type="entry name" value="Cell_div_SepF/SepF-rel"/>
</dbReference>
<proteinExistence type="predicted"/>
<dbReference type="Gene3D" id="3.30.110.150">
    <property type="entry name" value="SepF-like protein"/>
    <property type="match status" value="1"/>
</dbReference>
<dbReference type="KEGG" id="avu:BK816_05640"/>
<dbReference type="InterPro" id="IPR023052">
    <property type="entry name" value="Cell_div_SepF"/>
</dbReference>
<keyword evidence="3" id="KW-0131">Cell cycle</keyword>
<organism evidence="5 6">
    <name type="scientific">Boudabousia tangfeifanii</name>
    <dbReference type="NCBI Taxonomy" id="1912795"/>
    <lineage>
        <taxon>Bacteria</taxon>
        <taxon>Bacillati</taxon>
        <taxon>Actinomycetota</taxon>
        <taxon>Actinomycetes</taxon>
        <taxon>Actinomycetales</taxon>
        <taxon>Actinomycetaceae</taxon>
        <taxon>Boudabousia</taxon>
    </lineage>
</organism>
<dbReference type="PANTHER" id="PTHR35798">
    <property type="entry name" value="CELL DIVISION PROTEIN SEPF"/>
    <property type="match status" value="1"/>
</dbReference>
<dbReference type="PANTHER" id="PTHR35798:SF1">
    <property type="entry name" value="CELL DIVISION PROTEIN SEPF"/>
    <property type="match status" value="1"/>
</dbReference>
<protein>
    <recommendedName>
        <fullName evidence="7">Cell division protein SepF</fullName>
    </recommendedName>
</protein>
<dbReference type="RefSeq" id="WP_071164306.1">
    <property type="nucleotide sequence ID" value="NZ_CP017812.1"/>
</dbReference>
<evidence type="ECO:0000256" key="2">
    <source>
        <dbReference type="ARBA" id="ARBA00023210"/>
    </source>
</evidence>
<evidence type="ECO:0000313" key="6">
    <source>
        <dbReference type="Proteomes" id="UP000176288"/>
    </source>
</evidence>
<name>A0A1D9MKG3_9ACTO</name>
<evidence type="ECO:0000256" key="3">
    <source>
        <dbReference type="ARBA" id="ARBA00023306"/>
    </source>
</evidence>
<dbReference type="Pfam" id="PF04472">
    <property type="entry name" value="SepF"/>
    <property type="match status" value="1"/>
</dbReference>
<dbReference type="InterPro" id="IPR038594">
    <property type="entry name" value="SepF-like_sf"/>
</dbReference>
<dbReference type="OrthoDB" id="3731101at2"/>
<dbReference type="AlphaFoldDB" id="A0A1D9MKG3"/>
<dbReference type="GO" id="GO:0000917">
    <property type="term" value="P:division septum assembly"/>
    <property type="evidence" value="ECO:0007669"/>
    <property type="project" value="UniProtKB-KW"/>
</dbReference>
<comment type="function">
    <text evidence="4">Cell division protein that is part of the divisome complex and is recruited early to the Z-ring. Probably stimulates Z-ring formation, perhaps through the cross-linking of FtsZ protofilaments. Its function overlaps with FtsA.</text>
</comment>
<evidence type="ECO:0000313" key="5">
    <source>
        <dbReference type="EMBL" id="AOZ72841.1"/>
    </source>
</evidence>
<dbReference type="STRING" id="1912795.BK816_05640"/>
<dbReference type="EMBL" id="CP017812">
    <property type="protein sequence ID" value="AOZ72841.1"/>
    <property type="molecule type" value="Genomic_DNA"/>
</dbReference>
<keyword evidence="2" id="KW-0717">Septation</keyword>
<evidence type="ECO:0008006" key="7">
    <source>
        <dbReference type="Google" id="ProtNLM"/>
    </source>
</evidence>
<keyword evidence="1" id="KW-0132">Cell division</keyword>
<accession>A0A1D9MKG3</accession>
<gene>
    <name evidence="5" type="ORF">BK816_05640</name>
</gene>
<sequence length="141" mass="15694">MANMFMRAIGKMNLAEPEFEDQELEYEDGDQYAEYEEGGELVQLHSEDMVDYSRIMTVRPRTYGDSDTLAIADSLIAGVPVIVNISDLPVSDQSSTLDFISGVVYALKAHFERVTGKVYLLSPQVVSIVDGEGQPLAREPW</sequence>